<dbReference type="PANTHER" id="PTHR13622">
    <property type="entry name" value="THIAMIN PYROPHOSPHOKINASE"/>
    <property type="match status" value="1"/>
</dbReference>
<dbReference type="PIRSF" id="PIRSF031057">
    <property type="entry name" value="Thiamin_pyrophosphokinase"/>
    <property type="match status" value="1"/>
</dbReference>
<dbReference type="GO" id="GO:0005524">
    <property type="term" value="F:ATP binding"/>
    <property type="evidence" value="ECO:0007669"/>
    <property type="project" value="UniProtKB-UniRule"/>
</dbReference>
<evidence type="ECO:0000256" key="1">
    <source>
        <dbReference type="ARBA" id="ARBA00005078"/>
    </source>
</evidence>
<dbReference type="GO" id="GO:0009229">
    <property type="term" value="P:thiamine diphosphate biosynthetic process"/>
    <property type="evidence" value="ECO:0007669"/>
    <property type="project" value="UniProtKB-UniRule"/>
</dbReference>
<sequence>MRAVLHKSRREAFWPLPDLHPHPTSSRFAMDHHLTTNGGSLELRPTKYLERNAPRNCDAERKAALIILNSPINEKLYLEQLYAHASFCICADGGANRLHDLLSNQYEPSDWMKALRSLPPDLIHGDLDSLHDTVRQRYEQIGVEVSQDGDQYSTDFGKCIKKVIERLPDVRDILVLGSIGGRVDQGIGLLHELYREQVHRHPDVRFWLFSEASVRCGTTTISTPLESGFITRNIGILPLYGPAMLSTKGLEWDVEDWESEMGGQVSTSNHIVAERITVTTDKEVLFTVERARADEG</sequence>
<dbReference type="Gene3D" id="2.60.120.320">
    <property type="entry name" value="Thiamin pyrophosphokinase, thiamin-binding domain"/>
    <property type="match status" value="1"/>
</dbReference>
<dbReference type="EC" id="2.7.6.2" evidence="7"/>
<keyword evidence="3 7" id="KW-0808">Transferase</keyword>
<evidence type="ECO:0000256" key="3">
    <source>
        <dbReference type="ARBA" id="ARBA00022679"/>
    </source>
</evidence>
<reference evidence="9" key="1">
    <citation type="submission" date="2021-12" db="EMBL/GenBank/DDBJ databases">
        <title>Black yeast isolated from Biological Soil Crust.</title>
        <authorList>
            <person name="Kurbessoian T."/>
        </authorList>
    </citation>
    <scope>NUCLEOTIDE SEQUENCE</scope>
    <source>
        <strain evidence="9">CCFEE 5208</strain>
    </source>
</reference>
<dbReference type="Proteomes" id="UP001168146">
    <property type="component" value="Unassembled WGS sequence"/>
</dbReference>
<dbReference type="InterPro" id="IPR036759">
    <property type="entry name" value="TPK_catalytic_sf"/>
</dbReference>
<organism evidence="9 10">
    <name type="scientific">Friedmanniomyces endolithicus</name>
    <dbReference type="NCBI Taxonomy" id="329885"/>
    <lineage>
        <taxon>Eukaryota</taxon>
        <taxon>Fungi</taxon>
        <taxon>Dikarya</taxon>
        <taxon>Ascomycota</taxon>
        <taxon>Pezizomycotina</taxon>
        <taxon>Dothideomycetes</taxon>
        <taxon>Dothideomycetidae</taxon>
        <taxon>Mycosphaerellales</taxon>
        <taxon>Teratosphaeriaceae</taxon>
        <taxon>Friedmanniomyces</taxon>
    </lineage>
</organism>
<proteinExistence type="inferred from homology"/>
<dbReference type="Gene3D" id="3.40.50.10240">
    <property type="entry name" value="Thiamin pyrophosphokinase, catalytic domain"/>
    <property type="match status" value="1"/>
</dbReference>
<evidence type="ECO:0000313" key="10">
    <source>
        <dbReference type="Proteomes" id="UP001168146"/>
    </source>
</evidence>
<dbReference type="GO" id="GO:0030975">
    <property type="term" value="F:thiamine binding"/>
    <property type="evidence" value="ECO:0007669"/>
    <property type="project" value="UniProtKB-UniRule"/>
</dbReference>
<evidence type="ECO:0000256" key="6">
    <source>
        <dbReference type="ARBA" id="ARBA00022840"/>
    </source>
</evidence>
<keyword evidence="4 7" id="KW-0547">Nucleotide-binding</keyword>
<comment type="caution">
    <text evidence="9">The sequence shown here is derived from an EMBL/GenBank/DDBJ whole genome shotgun (WGS) entry which is preliminary data.</text>
</comment>
<dbReference type="AlphaFoldDB" id="A0AAN6FSA5"/>
<dbReference type="PANTHER" id="PTHR13622:SF8">
    <property type="entry name" value="THIAMIN PYROPHOSPHOKINASE 1"/>
    <property type="match status" value="1"/>
</dbReference>
<dbReference type="Pfam" id="PF04263">
    <property type="entry name" value="TPK_catalytic"/>
    <property type="match status" value="1"/>
</dbReference>
<comment type="similarity">
    <text evidence="2 7">Belongs to the thiamine pyrophosphokinase family.</text>
</comment>
<evidence type="ECO:0000256" key="2">
    <source>
        <dbReference type="ARBA" id="ARBA00006785"/>
    </source>
</evidence>
<gene>
    <name evidence="9" type="primary">THI80_2</name>
    <name evidence="9" type="ORF">LTR82_007361</name>
</gene>
<keyword evidence="5 7" id="KW-0418">Kinase</keyword>
<feature type="domain" description="Thiamin pyrophosphokinase thiamin-binding" evidence="8">
    <location>
        <begin position="217"/>
        <end position="285"/>
    </location>
</feature>
<dbReference type="GO" id="GO:0016301">
    <property type="term" value="F:kinase activity"/>
    <property type="evidence" value="ECO:0007669"/>
    <property type="project" value="UniProtKB-UniRule"/>
</dbReference>
<dbReference type="Pfam" id="PF04265">
    <property type="entry name" value="TPK_B1_binding"/>
    <property type="match status" value="1"/>
</dbReference>
<dbReference type="InterPro" id="IPR016966">
    <property type="entry name" value="Thiamin_pyrophosphokinase_euk"/>
</dbReference>
<dbReference type="CDD" id="cd07995">
    <property type="entry name" value="TPK"/>
    <property type="match status" value="1"/>
</dbReference>
<dbReference type="InterPro" id="IPR036371">
    <property type="entry name" value="TPK_B1-bd_sf"/>
</dbReference>
<dbReference type="GO" id="GO:0006772">
    <property type="term" value="P:thiamine metabolic process"/>
    <property type="evidence" value="ECO:0007669"/>
    <property type="project" value="InterPro"/>
</dbReference>
<dbReference type="InterPro" id="IPR006282">
    <property type="entry name" value="Thi_PPkinase"/>
</dbReference>
<accession>A0AAN6FSA5</accession>
<dbReference type="NCBIfam" id="TIGR01378">
    <property type="entry name" value="thi_PPkinase"/>
    <property type="match status" value="1"/>
</dbReference>
<dbReference type="InterPro" id="IPR007371">
    <property type="entry name" value="TPK_catalytic"/>
</dbReference>
<dbReference type="SUPFAM" id="SSF63999">
    <property type="entry name" value="Thiamin pyrophosphokinase, catalytic domain"/>
    <property type="match status" value="1"/>
</dbReference>
<protein>
    <recommendedName>
        <fullName evidence="7">Thiamine pyrophosphokinase</fullName>
        <ecNumber evidence="7">2.7.6.2</ecNumber>
    </recommendedName>
</protein>
<keyword evidence="6 7" id="KW-0067">ATP-binding</keyword>
<dbReference type="SUPFAM" id="SSF63862">
    <property type="entry name" value="Thiamin pyrophosphokinase, substrate-binding domain"/>
    <property type="match status" value="1"/>
</dbReference>
<dbReference type="GO" id="GO:0004788">
    <property type="term" value="F:thiamine diphosphokinase activity"/>
    <property type="evidence" value="ECO:0007669"/>
    <property type="project" value="UniProtKB-UniRule"/>
</dbReference>
<comment type="catalytic activity">
    <reaction evidence="7">
        <text>thiamine + ATP = thiamine diphosphate + AMP + H(+)</text>
        <dbReference type="Rhea" id="RHEA:11576"/>
        <dbReference type="ChEBI" id="CHEBI:15378"/>
        <dbReference type="ChEBI" id="CHEBI:18385"/>
        <dbReference type="ChEBI" id="CHEBI:30616"/>
        <dbReference type="ChEBI" id="CHEBI:58937"/>
        <dbReference type="ChEBI" id="CHEBI:456215"/>
    </reaction>
</comment>
<dbReference type="EMBL" id="JASUXU010000019">
    <property type="protein sequence ID" value="KAK0321875.1"/>
    <property type="molecule type" value="Genomic_DNA"/>
</dbReference>
<dbReference type="SMART" id="SM00983">
    <property type="entry name" value="TPK_B1_binding"/>
    <property type="match status" value="1"/>
</dbReference>
<evidence type="ECO:0000256" key="5">
    <source>
        <dbReference type="ARBA" id="ARBA00022777"/>
    </source>
</evidence>
<evidence type="ECO:0000256" key="7">
    <source>
        <dbReference type="PIRNR" id="PIRNR031057"/>
    </source>
</evidence>
<evidence type="ECO:0000313" key="9">
    <source>
        <dbReference type="EMBL" id="KAK0321875.1"/>
    </source>
</evidence>
<dbReference type="InterPro" id="IPR007373">
    <property type="entry name" value="Thiamin_PyroPKinase_B1-bd"/>
</dbReference>
<evidence type="ECO:0000259" key="8">
    <source>
        <dbReference type="SMART" id="SM00983"/>
    </source>
</evidence>
<evidence type="ECO:0000256" key="4">
    <source>
        <dbReference type="ARBA" id="ARBA00022741"/>
    </source>
</evidence>
<name>A0AAN6FSA5_9PEZI</name>
<comment type="pathway">
    <text evidence="1 7">Cofactor biosynthesis; thiamine diphosphate biosynthesis; thiamine diphosphate from thiamine: step 1/1.</text>
</comment>